<evidence type="ECO:0008006" key="4">
    <source>
        <dbReference type="Google" id="ProtNLM"/>
    </source>
</evidence>
<dbReference type="EMBL" id="QGKX02001347">
    <property type="protein sequence ID" value="KAF3527020.1"/>
    <property type="molecule type" value="Genomic_DNA"/>
</dbReference>
<accession>A0A8S9Q5A7</accession>
<evidence type="ECO:0000313" key="2">
    <source>
        <dbReference type="EMBL" id="KAF3527020.1"/>
    </source>
</evidence>
<evidence type="ECO:0000256" key="1">
    <source>
        <dbReference type="SAM" id="SignalP"/>
    </source>
</evidence>
<sequence length="78" mass="8861">MFLVLSSTVSLASLCLDPSYVLLLKTVFGRCEVIRFVSSTKVSDRGLVLSCFSLTYTCRMLDFIGSLSHVRLRQFWVF</sequence>
<comment type="caution">
    <text evidence="2">The sequence shown here is derived from an EMBL/GenBank/DDBJ whole genome shotgun (WGS) entry which is preliminary data.</text>
</comment>
<protein>
    <recommendedName>
        <fullName evidence="4">Secreted protein</fullName>
    </recommendedName>
</protein>
<evidence type="ECO:0000313" key="3">
    <source>
        <dbReference type="Proteomes" id="UP000712600"/>
    </source>
</evidence>
<dbReference type="Proteomes" id="UP000712600">
    <property type="component" value="Unassembled WGS sequence"/>
</dbReference>
<reference evidence="2" key="1">
    <citation type="submission" date="2019-12" db="EMBL/GenBank/DDBJ databases">
        <title>Genome sequencing and annotation of Brassica cretica.</title>
        <authorList>
            <person name="Studholme D.J."/>
            <person name="Sarris P."/>
        </authorList>
    </citation>
    <scope>NUCLEOTIDE SEQUENCE</scope>
    <source>
        <strain evidence="2">PFS-109/04</strain>
        <tissue evidence="2">Leaf</tissue>
    </source>
</reference>
<name>A0A8S9Q5A7_BRACR</name>
<feature type="chain" id="PRO_5035817497" description="Secreted protein" evidence="1">
    <location>
        <begin position="16"/>
        <end position="78"/>
    </location>
</feature>
<proteinExistence type="predicted"/>
<feature type="signal peptide" evidence="1">
    <location>
        <begin position="1"/>
        <end position="15"/>
    </location>
</feature>
<keyword evidence="1" id="KW-0732">Signal</keyword>
<dbReference type="AlphaFoldDB" id="A0A8S9Q5A7"/>
<organism evidence="2 3">
    <name type="scientific">Brassica cretica</name>
    <name type="common">Mustard</name>
    <dbReference type="NCBI Taxonomy" id="69181"/>
    <lineage>
        <taxon>Eukaryota</taxon>
        <taxon>Viridiplantae</taxon>
        <taxon>Streptophyta</taxon>
        <taxon>Embryophyta</taxon>
        <taxon>Tracheophyta</taxon>
        <taxon>Spermatophyta</taxon>
        <taxon>Magnoliopsida</taxon>
        <taxon>eudicotyledons</taxon>
        <taxon>Gunneridae</taxon>
        <taxon>Pentapetalae</taxon>
        <taxon>rosids</taxon>
        <taxon>malvids</taxon>
        <taxon>Brassicales</taxon>
        <taxon>Brassicaceae</taxon>
        <taxon>Brassiceae</taxon>
        <taxon>Brassica</taxon>
    </lineage>
</organism>
<gene>
    <name evidence="2" type="ORF">F2Q69_00048733</name>
</gene>